<keyword evidence="3" id="KW-1185">Reference proteome</keyword>
<dbReference type="EMBL" id="JARKIB010000003">
    <property type="protein sequence ID" value="KAJ7782876.1"/>
    <property type="molecule type" value="Genomic_DNA"/>
</dbReference>
<comment type="caution">
    <text evidence="2">The sequence shown here is derived from an EMBL/GenBank/DDBJ whole genome shotgun (WGS) entry which is preliminary data.</text>
</comment>
<dbReference type="AlphaFoldDB" id="A0AAD7P030"/>
<evidence type="ECO:0000313" key="2">
    <source>
        <dbReference type="EMBL" id="KAJ7782876.1"/>
    </source>
</evidence>
<gene>
    <name evidence="2" type="ORF">B0H16DRAFT_1494709</name>
</gene>
<evidence type="ECO:0000313" key="3">
    <source>
        <dbReference type="Proteomes" id="UP001215598"/>
    </source>
</evidence>
<organism evidence="2 3">
    <name type="scientific">Mycena metata</name>
    <dbReference type="NCBI Taxonomy" id="1033252"/>
    <lineage>
        <taxon>Eukaryota</taxon>
        <taxon>Fungi</taxon>
        <taxon>Dikarya</taxon>
        <taxon>Basidiomycota</taxon>
        <taxon>Agaricomycotina</taxon>
        <taxon>Agaricomycetes</taxon>
        <taxon>Agaricomycetidae</taxon>
        <taxon>Agaricales</taxon>
        <taxon>Marasmiineae</taxon>
        <taxon>Mycenaceae</taxon>
        <taxon>Mycena</taxon>
    </lineage>
</organism>
<evidence type="ECO:0000256" key="1">
    <source>
        <dbReference type="SAM" id="MobiDB-lite"/>
    </source>
</evidence>
<dbReference type="Proteomes" id="UP001215598">
    <property type="component" value="Unassembled WGS sequence"/>
</dbReference>
<sequence>MSRSYSHYQQNVPGWGTNQLQFGQPPPPTFQPQPDWGGRDYYNAHAIDPDSSYSRSTVEQGVGKHEAKHWHRRAYGGHGELGQMQPSEIGHAAAYEAYRTWTQNSSMHEPLSGDVERQREGLIGLAVAEASRLLPYANRSMDNYARTAASESAAATASIIFYHRTVDIANSRSRSRHRGSFSGSSYDDPYASESFQRPRSHSRRRSLSTSSHHYPGAQMDSSPIPIPSAAGGYAGSYGGSAYGGSTYGGNPGYPAPASYGPQYGTTMPVPMQAQGSPYGTTLCQSYGASQPYGVSMAQPMGQRQRSTSISIPYAQPQYPQVQYAQPHQGQYMVPRVVTTQPHTIIIGSGHRSHRKKNKRSRSTDYPRRSRSRY</sequence>
<name>A0AAD7P030_9AGAR</name>
<reference evidence="2" key="1">
    <citation type="submission" date="2023-03" db="EMBL/GenBank/DDBJ databases">
        <title>Massive genome expansion in bonnet fungi (Mycena s.s.) driven by repeated elements and novel gene families across ecological guilds.</title>
        <authorList>
            <consortium name="Lawrence Berkeley National Laboratory"/>
            <person name="Harder C.B."/>
            <person name="Miyauchi S."/>
            <person name="Viragh M."/>
            <person name="Kuo A."/>
            <person name="Thoen E."/>
            <person name="Andreopoulos B."/>
            <person name="Lu D."/>
            <person name="Skrede I."/>
            <person name="Drula E."/>
            <person name="Henrissat B."/>
            <person name="Morin E."/>
            <person name="Kohler A."/>
            <person name="Barry K."/>
            <person name="LaButti K."/>
            <person name="Morin E."/>
            <person name="Salamov A."/>
            <person name="Lipzen A."/>
            <person name="Mereny Z."/>
            <person name="Hegedus B."/>
            <person name="Baldrian P."/>
            <person name="Stursova M."/>
            <person name="Weitz H."/>
            <person name="Taylor A."/>
            <person name="Grigoriev I.V."/>
            <person name="Nagy L.G."/>
            <person name="Martin F."/>
            <person name="Kauserud H."/>
        </authorList>
    </citation>
    <scope>NUCLEOTIDE SEQUENCE</scope>
    <source>
        <strain evidence="2">CBHHK182m</strain>
    </source>
</reference>
<feature type="region of interest" description="Disordered" evidence="1">
    <location>
        <begin position="346"/>
        <end position="373"/>
    </location>
</feature>
<feature type="region of interest" description="Disordered" evidence="1">
    <location>
        <begin position="171"/>
        <end position="225"/>
    </location>
</feature>
<feature type="compositionally biased region" description="Basic residues" evidence="1">
    <location>
        <begin position="350"/>
        <end position="360"/>
    </location>
</feature>
<accession>A0AAD7P030</accession>
<protein>
    <submittedName>
        <fullName evidence="2">Uncharacterized protein</fullName>
    </submittedName>
</protein>
<proteinExistence type="predicted"/>